<feature type="region of interest" description="Disordered" evidence="1">
    <location>
        <begin position="21"/>
        <end position="43"/>
    </location>
</feature>
<feature type="compositionally biased region" description="Polar residues" evidence="1">
    <location>
        <begin position="72"/>
        <end position="83"/>
    </location>
</feature>
<feature type="region of interest" description="Disordered" evidence="1">
    <location>
        <begin position="56"/>
        <end position="87"/>
    </location>
</feature>
<feature type="compositionally biased region" description="Polar residues" evidence="1">
    <location>
        <begin position="425"/>
        <end position="449"/>
    </location>
</feature>
<dbReference type="Pfam" id="PF20162">
    <property type="entry name" value="Etd1"/>
    <property type="match status" value="1"/>
</dbReference>
<feature type="region of interest" description="Disordered" evidence="1">
    <location>
        <begin position="1062"/>
        <end position="1128"/>
    </location>
</feature>
<dbReference type="GO" id="GO:1902412">
    <property type="term" value="P:regulation of mitotic cytokinesis"/>
    <property type="evidence" value="ECO:0007669"/>
    <property type="project" value="InterPro"/>
</dbReference>
<feature type="compositionally biased region" description="Low complexity" evidence="1">
    <location>
        <begin position="141"/>
        <end position="163"/>
    </location>
</feature>
<organism evidence="2 3">
    <name type="scientific">Xylona heveae (strain CBS 132557 / TC161)</name>
    <dbReference type="NCBI Taxonomy" id="1328760"/>
    <lineage>
        <taxon>Eukaryota</taxon>
        <taxon>Fungi</taxon>
        <taxon>Dikarya</taxon>
        <taxon>Ascomycota</taxon>
        <taxon>Pezizomycotina</taxon>
        <taxon>Xylonomycetes</taxon>
        <taxon>Xylonales</taxon>
        <taxon>Xylonaceae</taxon>
        <taxon>Xylona</taxon>
    </lineage>
</organism>
<evidence type="ECO:0000313" key="3">
    <source>
        <dbReference type="Proteomes" id="UP000076632"/>
    </source>
</evidence>
<accession>A0A165GIV7</accession>
<feature type="compositionally biased region" description="Polar residues" evidence="1">
    <location>
        <begin position="402"/>
        <end position="419"/>
    </location>
</feature>
<feature type="compositionally biased region" description="Polar residues" evidence="1">
    <location>
        <begin position="612"/>
        <end position="622"/>
    </location>
</feature>
<feature type="compositionally biased region" description="Polar residues" evidence="1">
    <location>
        <begin position="808"/>
        <end position="817"/>
    </location>
</feature>
<sequence length="1128" mass="121571">MKTIPTLCATSTVGVAAVGYSFAHPDNSTPTTQPRNDGKARTAERIGHQDTFISDKERPVSVGFPPGAWPENTASSRPPSTANGYIGSFERPSSSHIAFLNHLPWYSHVDSPPVAEQPLPSMDSSATLRSSRRTSWLKRLSGLSSHDSSPTSSSRPASPSIFSNGSSQPILADPCPSNTLPTGALPPNKLVKRSRSRTATGSTAQLASSGEKVPTLRRPATSHQRSATLRRLHLGDGSYARTPRHPRKSILPREHDTWRLHFRPTMAKGTKSASGWNGDSAAIRRIVPDMRNQPTLVLGDSVLPPELEFEDSRGSLDEEDEYIFRDDRPATAAGLQTFFSSADISSPIDGHKTPQRPSRRSFSITDILSSHPPSSNPSRSHSFLVLKRSKSGVGNGRRSVSAPLSPSINPPGSSSTSGTDDPMNNLDQMGSSTFSGETGDTSIDSTSVKSFKVTGRPRNVSAPLPVLGPLLEGNSGFGPSPLASSAMEKADSADLPTPPTTTSSSIGPHRISLGPSEKASTLVGSDSEMRMMSGDDDDSDFHSDTVYDSIRSSRMGTAGSVTGTPGPNIDTIVDESPPRPNKTESCITIDDSLPSSLPSIRSEMDIKIGKQLPSQSDSTSTLKPVDVESEPEDFSTPIKPAPQLVRPSQVGDHSPSRIVLPLSLEDVDWDAKETSAEDTGWSFDEDEEIEDWDLDLPAGNELPYPHSPQIQPPSSLEPTSKFDFINAPLRLDTGQGQRSARASIFEWSEQAAPFKDAQTGTVVRPSTVHGKQGLNFGTSKLQGRKKASKAHIRSQSVPSMAPDFGPNREQNTANSHFGTWGLPSKGPSEDWNDDFDFGESEESQCPTTEERRVDSGIAMFVPQAIREQQANVLGHLGHVREFALLVEDLKRLRTLALSKGIVNGPSAGLWKEAEGIINLATLDDDEQELLPPGTPADSEFDFSAFEESVTPAPIGRPRRKSVLSPDDDVFGITPQKQDSGRPSIDSSRQSITPNRPRKDSSAVARSVIETMHLRRSETAPALTVTKSQSPKKMPFDTTTLKDLVGHVNVLARNLAEVVRNAEGDLSEPPTAQDPPFSKIFAQRPNTPPLSAADRILRTKSSASVSRSSPHSHERENELCGQLATMTVN</sequence>
<feature type="compositionally biased region" description="Polar residues" evidence="1">
    <location>
        <begin position="197"/>
        <end position="208"/>
    </location>
</feature>
<feature type="region of interest" description="Disordered" evidence="1">
    <location>
        <begin position="611"/>
        <end position="653"/>
    </location>
</feature>
<dbReference type="OrthoDB" id="5346713at2759"/>
<dbReference type="EMBL" id="KV407459">
    <property type="protein sequence ID" value="KZF22238.1"/>
    <property type="molecule type" value="Genomic_DNA"/>
</dbReference>
<dbReference type="InterPro" id="IPR045342">
    <property type="entry name" value="Etd1"/>
</dbReference>
<reference evidence="2 3" key="1">
    <citation type="journal article" date="2016" name="Fungal Biol.">
        <title>The genome of Xylona heveae provides a window into fungal endophytism.</title>
        <authorList>
            <person name="Gazis R."/>
            <person name="Kuo A."/>
            <person name="Riley R."/>
            <person name="LaButti K."/>
            <person name="Lipzen A."/>
            <person name="Lin J."/>
            <person name="Amirebrahimi M."/>
            <person name="Hesse C.N."/>
            <person name="Spatafora J.W."/>
            <person name="Henrissat B."/>
            <person name="Hainaut M."/>
            <person name="Grigoriev I.V."/>
            <person name="Hibbett D.S."/>
        </authorList>
    </citation>
    <scope>NUCLEOTIDE SEQUENCE [LARGE SCALE GENOMIC DNA]</scope>
    <source>
        <strain evidence="2 3">TC161</strain>
    </source>
</reference>
<gene>
    <name evidence="2" type="ORF">L228DRAFT_277600</name>
</gene>
<evidence type="ECO:0000256" key="1">
    <source>
        <dbReference type="SAM" id="MobiDB-lite"/>
    </source>
</evidence>
<protein>
    <submittedName>
        <fullName evidence="2">Uncharacterized protein</fullName>
    </submittedName>
</protein>
<proteinExistence type="predicted"/>
<feature type="compositionally biased region" description="Polar residues" evidence="1">
    <location>
        <begin position="984"/>
        <end position="993"/>
    </location>
</feature>
<feature type="region of interest" description="Disordered" evidence="1">
    <location>
        <begin position="554"/>
        <end position="584"/>
    </location>
</feature>
<feature type="compositionally biased region" description="Polar residues" evidence="1">
    <location>
        <begin position="554"/>
        <end position="565"/>
    </location>
</feature>
<name>A0A165GIV7_XYLHT</name>
<dbReference type="AlphaFoldDB" id="A0A165GIV7"/>
<feature type="region of interest" description="Disordered" evidence="1">
    <location>
        <begin position="141"/>
        <end position="248"/>
    </location>
</feature>
<dbReference type="RefSeq" id="XP_018187793.1">
    <property type="nucleotide sequence ID" value="XM_018335631.1"/>
</dbReference>
<feature type="compositionally biased region" description="Polar residues" evidence="1">
    <location>
        <begin position="26"/>
        <end position="35"/>
    </location>
</feature>
<feature type="region of interest" description="Disordered" evidence="1">
    <location>
        <begin position="790"/>
        <end position="825"/>
    </location>
</feature>
<feature type="region of interest" description="Disordered" evidence="1">
    <location>
        <begin position="948"/>
        <end position="1002"/>
    </location>
</feature>
<dbReference type="Proteomes" id="UP000076632">
    <property type="component" value="Unassembled WGS sequence"/>
</dbReference>
<feature type="region of interest" description="Disordered" evidence="1">
    <location>
        <begin position="390"/>
        <end position="519"/>
    </location>
</feature>
<dbReference type="InParanoid" id="A0A165GIV7"/>
<dbReference type="GO" id="GO:0005096">
    <property type="term" value="F:GTPase activator activity"/>
    <property type="evidence" value="ECO:0007669"/>
    <property type="project" value="InterPro"/>
</dbReference>
<keyword evidence="3" id="KW-1185">Reference proteome</keyword>
<evidence type="ECO:0000313" key="2">
    <source>
        <dbReference type="EMBL" id="KZF22238.1"/>
    </source>
</evidence>
<dbReference type="OMA" id="NDTRIFS"/>
<dbReference type="GeneID" id="28900768"/>